<dbReference type="RefSeq" id="XP_016611603.1">
    <property type="nucleotide sequence ID" value="XM_016749362.1"/>
</dbReference>
<proteinExistence type="predicted"/>
<dbReference type="VEuPathDB" id="FungiDB:SPPG_01039"/>
<gene>
    <name evidence="1" type="ORF">SPPG_01039</name>
</gene>
<dbReference type="EMBL" id="KQ257451">
    <property type="protein sequence ID" value="KND03564.1"/>
    <property type="molecule type" value="Genomic_DNA"/>
</dbReference>
<sequence>MNVPHSLLARPGPKECDKACQTFADILSSSLTFETTGRDIDATEKKEWEHEVQGWRELCTLMCRGKAVDSATENGIKSGGNGGFTRLTAKCLMTLERVEDVLECEALRKEMEQAGF</sequence>
<dbReference type="OrthoDB" id="10335350at2759"/>
<protein>
    <submittedName>
        <fullName evidence="1">Uncharacterized protein</fullName>
    </submittedName>
</protein>
<dbReference type="InParanoid" id="A0A0L0HRS7"/>
<reference evidence="1 2" key="1">
    <citation type="submission" date="2009-08" db="EMBL/GenBank/DDBJ databases">
        <title>The Genome Sequence of Spizellomyces punctatus strain DAOM BR117.</title>
        <authorList>
            <consortium name="The Broad Institute Genome Sequencing Platform"/>
            <person name="Russ C."/>
            <person name="Cuomo C."/>
            <person name="Shea T."/>
            <person name="Young S.K."/>
            <person name="Zeng Q."/>
            <person name="Koehrsen M."/>
            <person name="Haas B."/>
            <person name="Borodovsky M."/>
            <person name="Guigo R."/>
            <person name="Alvarado L."/>
            <person name="Berlin A."/>
            <person name="Bochicchio J."/>
            <person name="Borenstein D."/>
            <person name="Chapman S."/>
            <person name="Chen Z."/>
            <person name="Engels R."/>
            <person name="Freedman E."/>
            <person name="Gellesch M."/>
            <person name="Goldberg J."/>
            <person name="Griggs A."/>
            <person name="Gujja S."/>
            <person name="Heiman D."/>
            <person name="Hepburn T."/>
            <person name="Howarth C."/>
            <person name="Jen D."/>
            <person name="Larson L."/>
            <person name="Lewis B."/>
            <person name="Mehta T."/>
            <person name="Park D."/>
            <person name="Pearson M."/>
            <person name="Roberts A."/>
            <person name="Saif S."/>
            <person name="Shenoy N."/>
            <person name="Sisk P."/>
            <person name="Stolte C."/>
            <person name="Sykes S."/>
            <person name="Thomson T."/>
            <person name="Walk T."/>
            <person name="White J."/>
            <person name="Yandava C."/>
            <person name="Burger G."/>
            <person name="Gray M.W."/>
            <person name="Holland P.W.H."/>
            <person name="King N."/>
            <person name="Lang F.B.F."/>
            <person name="Roger A.J."/>
            <person name="Ruiz-Trillo I."/>
            <person name="Lander E."/>
            <person name="Nusbaum C."/>
        </authorList>
    </citation>
    <scope>NUCLEOTIDE SEQUENCE [LARGE SCALE GENOMIC DNA]</scope>
    <source>
        <strain evidence="1 2">DAOM BR117</strain>
    </source>
</reference>
<evidence type="ECO:0000313" key="1">
    <source>
        <dbReference type="EMBL" id="KND03564.1"/>
    </source>
</evidence>
<dbReference type="AlphaFoldDB" id="A0A0L0HRS7"/>
<keyword evidence="2" id="KW-1185">Reference proteome</keyword>
<evidence type="ECO:0000313" key="2">
    <source>
        <dbReference type="Proteomes" id="UP000053201"/>
    </source>
</evidence>
<organism evidence="1 2">
    <name type="scientific">Spizellomyces punctatus (strain DAOM BR117)</name>
    <dbReference type="NCBI Taxonomy" id="645134"/>
    <lineage>
        <taxon>Eukaryota</taxon>
        <taxon>Fungi</taxon>
        <taxon>Fungi incertae sedis</taxon>
        <taxon>Chytridiomycota</taxon>
        <taxon>Chytridiomycota incertae sedis</taxon>
        <taxon>Chytridiomycetes</taxon>
        <taxon>Spizellomycetales</taxon>
        <taxon>Spizellomycetaceae</taxon>
        <taxon>Spizellomyces</taxon>
    </lineage>
</organism>
<dbReference type="Proteomes" id="UP000053201">
    <property type="component" value="Unassembled WGS sequence"/>
</dbReference>
<name>A0A0L0HRS7_SPIPD</name>
<accession>A0A0L0HRS7</accession>
<dbReference type="GeneID" id="27684730"/>